<evidence type="ECO:0000313" key="1">
    <source>
        <dbReference type="EMBL" id="UJO15356.1"/>
    </source>
</evidence>
<accession>A0A9Q8LDE5</accession>
<proteinExistence type="predicted"/>
<keyword evidence="2" id="KW-1185">Reference proteome</keyword>
<protein>
    <submittedName>
        <fullName evidence="1">Uncharacterized protein</fullName>
    </submittedName>
</protein>
<dbReference type="KEGG" id="ffu:CLAFUR5_08216"/>
<evidence type="ECO:0000313" key="2">
    <source>
        <dbReference type="Proteomes" id="UP000756132"/>
    </source>
</evidence>
<dbReference type="GeneID" id="71988094"/>
<gene>
    <name evidence="1" type="ORF">CLAFUR5_08216</name>
</gene>
<dbReference type="AlphaFoldDB" id="A0A9Q8LDE5"/>
<organism evidence="1 2">
    <name type="scientific">Passalora fulva</name>
    <name type="common">Tomato leaf mold</name>
    <name type="synonym">Cladosporium fulvum</name>
    <dbReference type="NCBI Taxonomy" id="5499"/>
    <lineage>
        <taxon>Eukaryota</taxon>
        <taxon>Fungi</taxon>
        <taxon>Dikarya</taxon>
        <taxon>Ascomycota</taxon>
        <taxon>Pezizomycotina</taxon>
        <taxon>Dothideomycetes</taxon>
        <taxon>Dothideomycetidae</taxon>
        <taxon>Mycosphaerellales</taxon>
        <taxon>Mycosphaerellaceae</taxon>
        <taxon>Fulvia</taxon>
    </lineage>
</organism>
<name>A0A9Q8LDE5_PASFU</name>
<dbReference type="EMBL" id="CP090165">
    <property type="protein sequence ID" value="UJO15356.1"/>
    <property type="molecule type" value="Genomic_DNA"/>
</dbReference>
<dbReference type="RefSeq" id="XP_047759722.1">
    <property type="nucleotide sequence ID" value="XM_047907364.1"/>
</dbReference>
<dbReference type="Proteomes" id="UP000756132">
    <property type="component" value="Chromosome 3"/>
</dbReference>
<dbReference type="OrthoDB" id="10621486at2759"/>
<reference evidence="1" key="2">
    <citation type="journal article" date="2022" name="Microb. Genom.">
        <title>A chromosome-scale genome assembly of the tomato pathogen Cladosporium fulvum reveals a compartmentalized genome architecture and the presence of a dispensable chromosome.</title>
        <authorList>
            <person name="Zaccaron A.Z."/>
            <person name="Chen L.H."/>
            <person name="Samaras A."/>
            <person name="Stergiopoulos I."/>
        </authorList>
    </citation>
    <scope>NUCLEOTIDE SEQUENCE</scope>
    <source>
        <strain evidence="1">Race5_Kim</strain>
    </source>
</reference>
<reference evidence="1" key="1">
    <citation type="submission" date="2021-12" db="EMBL/GenBank/DDBJ databases">
        <authorList>
            <person name="Zaccaron A."/>
            <person name="Stergiopoulos I."/>
        </authorList>
    </citation>
    <scope>NUCLEOTIDE SEQUENCE</scope>
    <source>
        <strain evidence="1">Race5_Kim</strain>
    </source>
</reference>
<sequence length="333" mass="38214">MHVSPDSRSVFRVSVKMSRSPILDLAREKLKTTSNAAKSAEGPLILHEGMWDAWRTQFDAGLNAQLLRVTSSESPDMTPYEFKIWTWHAFAYIGMRVSPYVLERVAKTGSKNAFRFLETLRMLAQPFPFFCKPDPKDKGQLSYDERRCVYDHLQELQPRVVNVIFKRPAIGFCEEMTMRDAKVPPCMPAITQVNRALREETRATAIRKTIFKFTILSGESLVGCLQDFEPYLRRWLQNDIREDDDLLWKIRLCTPEDIEMTFAGNVVTVQSLDQSLWPHGDDMHPFALAQQARDERLQKLQNVARGISARPVQPADWKAQAILAILQADDGRV</sequence>